<dbReference type="OrthoDB" id="117306at2759"/>
<dbReference type="AlphaFoldDB" id="A0A9W6WRC2"/>
<dbReference type="Pfam" id="PF13843">
    <property type="entry name" value="DDE_Tnp_1_7"/>
    <property type="match status" value="1"/>
</dbReference>
<feature type="domain" description="PiggyBac transposable element-derived protein" evidence="1">
    <location>
        <begin position="1"/>
        <end position="230"/>
    </location>
</feature>
<dbReference type="EMBL" id="BSXT01000011">
    <property type="protein sequence ID" value="GMF14684.1"/>
    <property type="molecule type" value="Genomic_DNA"/>
</dbReference>
<evidence type="ECO:0000313" key="2">
    <source>
        <dbReference type="EMBL" id="GMF14684.1"/>
    </source>
</evidence>
<name>A0A9W6WRC2_9STRA</name>
<dbReference type="PANTHER" id="PTHR46599">
    <property type="entry name" value="PIGGYBAC TRANSPOSABLE ELEMENT-DERIVED PROTEIN 4"/>
    <property type="match status" value="1"/>
</dbReference>
<comment type="caution">
    <text evidence="2">The sequence shown here is derived from an EMBL/GenBank/DDBJ whole genome shotgun (WGS) entry which is preliminary data.</text>
</comment>
<dbReference type="Proteomes" id="UP001165121">
    <property type="component" value="Unassembled WGS sequence"/>
</dbReference>
<organism evidence="2 3">
    <name type="scientific">Phytophthora fragariaefolia</name>
    <dbReference type="NCBI Taxonomy" id="1490495"/>
    <lineage>
        <taxon>Eukaryota</taxon>
        <taxon>Sar</taxon>
        <taxon>Stramenopiles</taxon>
        <taxon>Oomycota</taxon>
        <taxon>Peronosporomycetes</taxon>
        <taxon>Peronosporales</taxon>
        <taxon>Peronosporaceae</taxon>
        <taxon>Phytophthora</taxon>
    </lineage>
</organism>
<evidence type="ECO:0000313" key="3">
    <source>
        <dbReference type="Proteomes" id="UP001165121"/>
    </source>
</evidence>
<keyword evidence="3" id="KW-1185">Reference proteome</keyword>
<sequence>MPKNRFFHIMGYLHFSNNKSPTASIDCAWKIRPVVDVLQRTFARGYRDPPVISFDEATLPSRSRYNPTRQFNKDKPHKWGTKVFVAACAKTAYCLRIEVYRGAKTHLRTPVPKDNNTGEAAVLRNMNALYPPSSKSPWRLVVTDRFYTSVKLALELLHRRMYLTGTNQTDRSGYAKGVITTKDVKTVNKKKITIPALGTVKLAQNKRFPQITAAMWMDRNPVHMLSSGGSRALGTVSKYCN</sequence>
<reference evidence="2" key="1">
    <citation type="submission" date="2023-04" db="EMBL/GenBank/DDBJ databases">
        <title>Phytophthora fragariaefolia NBRC 109709.</title>
        <authorList>
            <person name="Ichikawa N."/>
            <person name="Sato H."/>
            <person name="Tonouchi N."/>
        </authorList>
    </citation>
    <scope>NUCLEOTIDE SEQUENCE</scope>
    <source>
        <strain evidence="2">NBRC 109709</strain>
    </source>
</reference>
<proteinExistence type="predicted"/>
<protein>
    <submittedName>
        <fullName evidence="2">Unnamed protein product</fullName>
    </submittedName>
</protein>
<dbReference type="PANTHER" id="PTHR46599:SF3">
    <property type="entry name" value="PIGGYBAC TRANSPOSABLE ELEMENT-DERIVED PROTEIN 4"/>
    <property type="match status" value="1"/>
</dbReference>
<dbReference type="InterPro" id="IPR029526">
    <property type="entry name" value="PGBD"/>
</dbReference>
<evidence type="ECO:0000259" key="1">
    <source>
        <dbReference type="Pfam" id="PF13843"/>
    </source>
</evidence>
<gene>
    <name evidence="2" type="ORF">Pfra01_000014300</name>
</gene>
<accession>A0A9W6WRC2</accession>